<feature type="domain" description="CN hydrolase" evidence="10">
    <location>
        <begin position="239"/>
        <end position="479"/>
    </location>
</feature>
<evidence type="ECO:0000256" key="9">
    <source>
        <dbReference type="HAMAP-Rule" id="MF_01148"/>
    </source>
</evidence>
<keyword evidence="3 9" id="KW-1003">Cell membrane</keyword>
<dbReference type="InterPro" id="IPR003010">
    <property type="entry name" value="C-N_Hydrolase"/>
</dbReference>
<accession>A0A418XFG8</accession>
<evidence type="ECO:0000256" key="7">
    <source>
        <dbReference type="ARBA" id="ARBA00023136"/>
    </source>
</evidence>
<dbReference type="AlphaFoldDB" id="A0A418XFG8"/>
<keyword evidence="5 9" id="KW-0812">Transmembrane</keyword>
<dbReference type="CDD" id="cd07571">
    <property type="entry name" value="ALP_N-acyl_transferase"/>
    <property type="match status" value="1"/>
</dbReference>
<dbReference type="RefSeq" id="WP_119812606.1">
    <property type="nucleotide sequence ID" value="NZ_QYUP01000152.1"/>
</dbReference>
<gene>
    <name evidence="9" type="primary">lnt</name>
    <name evidence="11" type="ORF">D3872_20805</name>
</gene>
<comment type="catalytic activity">
    <reaction evidence="9">
        <text>N-terminal S-1,2-diacyl-sn-glyceryl-L-cysteinyl-[lipoprotein] + a glycerophospholipid = N-acyl-S-1,2-diacyl-sn-glyceryl-L-cysteinyl-[lipoprotein] + a 2-acyl-sn-glycero-3-phospholipid + H(+)</text>
        <dbReference type="Rhea" id="RHEA:48228"/>
        <dbReference type="Rhea" id="RHEA-COMP:14681"/>
        <dbReference type="Rhea" id="RHEA-COMP:14684"/>
        <dbReference type="ChEBI" id="CHEBI:15378"/>
        <dbReference type="ChEBI" id="CHEBI:136912"/>
        <dbReference type="ChEBI" id="CHEBI:140656"/>
        <dbReference type="ChEBI" id="CHEBI:140657"/>
        <dbReference type="ChEBI" id="CHEBI:140660"/>
        <dbReference type="EC" id="2.3.1.269"/>
    </reaction>
</comment>
<feature type="transmembrane region" description="Helical" evidence="9">
    <location>
        <begin position="68"/>
        <end position="87"/>
    </location>
</feature>
<dbReference type="GO" id="GO:0042158">
    <property type="term" value="P:lipoprotein biosynthetic process"/>
    <property type="evidence" value="ECO:0007669"/>
    <property type="project" value="UniProtKB-UniRule"/>
</dbReference>
<evidence type="ECO:0000313" key="12">
    <source>
        <dbReference type="Proteomes" id="UP000284006"/>
    </source>
</evidence>
<evidence type="ECO:0000256" key="4">
    <source>
        <dbReference type="ARBA" id="ARBA00022679"/>
    </source>
</evidence>
<evidence type="ECO:0000256" key="3">
    <source>
        <dbReference type="ARBA" id="ARBA00022475"/>
    </source>
</evidence>
<keyword evidence="7 9" id="KW-0472">Membrane</keyword>
<sequence>MFRRRATTLNPSTQRPRTTALPMLFAALAGATGVFSFAPFGWWPVQILALAFLFYQAGMDISPKRSALIGWAFSFGWAVAGMHWLYITMNRFGNIPGPMAVAAVILLGIYMGLFGAFTTGVATWLRRRWSLPVSAFLLLVLPVLWGVSEWTRGWLLTGFPWVSSGYAHNTSPLAGYAPLVGVYGIGVIAALCAGCIVMLTQRARGLAIGLLVAVMAAGFGLRAVEWTQPEGRPITVRLLQGNVPQQNKFEAEHVLRALDMYRREVSAAPADLIAVPETAFAVFPDYLPPGYLDSLKQFSASSGSFLMYGIPLTDGPGTYANSVAGIGPAGQSYRYDKHHLVPFGEFVPPGFRWFVDMMRIPLGDMTRGGAVQTAFPVKDQLVLPNVCYEDVFGEEIALQLRSMSRPATMLLNVSNLAWFGESVAIPQHLQISQMRSIETGRPMLRSTNTGATAVIDHRGRVAAHLPNYTHGTLSATVQGMGGMTPFIRLGNVLFLALGAASLAAAWLMGRRYRQKSAAGGPKPT</sequence>
<dbReference type="Pfam" id="PF20154">
    <property type="entry name" value="LNT_N"/>
    <property type="match status" value="1"/>
</dbReference>
<keyword evidence="11" id="KW-0449">Lipoprotein</keyword>
<evidence type="ECO:0000259" key="10">
    <source>
        <dbReference type="PROSITE" id="PS50263"/>
    </source>
</evidence>
<reference evidence="11 12" key="1">
    <citation type="submission" date="2018-09" db="EMBL/GenBank/DDBJ databases">
        <authorList>
            <person name="Zhu H."/>
        </authorList>
    </citation>
    <scope>NUCLEOTIDE SEQUENCE [LARGE SCALE GENOMIC DNA]</scope>
    <source>
        <strain evidence="11 12">K1S02-61</strain>
    </source>
</reference>
<keyword evidence="4 9" id="KW-0808">Transferase</keyword>
<feature type="transmembrane region" description="Helical" evidence="9">
    <location>
        <begin position="129"/>
        <end position="147"/>
    </location>
</feature>
<dbReference type="GO" id="GO:0005886">
    <property type="term" value="C:plasma membrane"/>
    <property type="evidence" value="ECO:0007669"/>
    <property type="project" value="UniProtKB-SubCell"/>
</dbReference>
<evidence type="ECO:0000256" key="2">
    <source>
        <dbReference type="ARBA" id="ARBA00010065"/>
    </source>
</evidence>
<dbReference type="InterPro" id="IPR045378">
    <property type="entry name" value="LNT_N"/>
</dbReference>
<dbReference type="GO" id="GO:0016410">
    <property type="term" value="F:N-acyltransferase activity"/>
    <property type="evidence" value="ECO:0007669"/>
    <property type="project" value="UniProtKB-UniRule"/>
</dbReference>
<evidence type="ECO:0000256" key="5">
    <source>
        <dbReference type="ARBA" id="ARBA00022692"/>
    </source>
</evidence>
<comment type="pathway">
    <text evidence="9">Protein modification; lipoprotein biosynthesis (N-acyl transfer).</text>
</comment>
<feature type="transmembrane region" description="Helical" evidence="9">
    <location>
        <begin position="99"/>
        <end position="117"/>
    </location>
</feature>
<dbReference type="EMBL" id="QYUP01000152">
    <property type="protein sequence ID" value="RJG11201.1"/>
    <property type="molecule type" value="Genomic_DNA"/>
</dbReference>
<dbReference type="InterPro" id="IPR036526">
    <property type="entry name" value="C-N_Hydrolase_sf"/>
</dbReference>
<feature type="transmembrane region" description="Helical" evidence="9">
    <location>
        <begin position="20"/>
        <end position="37"/>
    </location>
</feature>
<comment type="caution">
    <text evidence="11">The sequence shown here is derived from an EMBL/GenBank/DDBJ whole genome shotgun (WGS) entry which is preliminary data.</text>
</comment>
<feature type="transmembrane region" description="Helical" evidence="9">
    <location>
        <begin position="176"/>
        <end position="199"/>
    </location>
</feature>
<evidence type="ECO:0000256" key="6">
    <source>
        <dbReference type="ARBA" id="ARBA00022989"/>
    </source>
</evidence>
<dbReference type="Proteomes" id="UP000284006">
    <property type="component" value="Unassembled WGS sequence"/>
</dbReference>
<dbReference type="EC" id="2.3.1.269" evidence="9"/>
<evidence type="ECO:0000256" key="8">
    <source>
        <dbReference type="ARBA" id="ARBA00023315"/>
    </source>
</evidence>
<keyword evidence="6 9" id="KW-1133">Transmembrane helix</keyword>
<comment type="similarity">
    <text evidence="2 9">Belongs to the CN hydrolase family. Apolipoprotein N-acyltransferase subfamily.</text>
</comment>
<proteinExistence type="inferred from homology"/>
<dbReference type="UniPathway" id="UPA00666"/>
<dbReference type="PANTHER" id="PTHR38686">
    <property type="entry name" value="APOLIPOPROTEIN N-ACYLTRANSFERASE"/>
    <property type="match status" value="1"/>
</dbReference>
<feature type="transmembrane region" description="Helical" evidence="9">
    <location>
        <begin position="206"/>
        <end position="224"/>
    </location>
</feature>
<organism evidence="11 12">
    <name type="scientific">Massilia cavernae</name>
    <dbReference type="NCBI Taxonomy" id="2320864"/>
    <lineage>
        <taxon>Bacteria</taxon>
        <taxon>Pseudomonadati</taxon>
        <taxon>Pseudomonadota</taxon>
        <taxon>Betaproteobacteria</taxon>
        <taxon>Burkholderiales</taxon>
        <taxon>Oxalobacteraceae</taxon>
        <taxon>Telluria group</taxon>
        <taxon>Massilia</taxon>
    </lineage>
</organism>
<dbReference type="InterPro" id="IPR004563">
    <property type="entry name" value="Apolipo_AcylTrfase"/>
</dbReference>
<keyword evidence="12" id="KW-1185">Reference proteome</keyword>
<comment type="function">
    <text evidence="9">Catalyzes the phospholipid dependent N-acylation of the N-terminal cysteine of apolipoprotein, the last step in lipoprotein maturation.</text>
</comment>
<feature type="transmembrane region" description="Helical" evidence="9">
    <location>
        <begin position="486"/>
        <end position="507"/>
    </location>
</feature>
<dbReference type="Gene3D" id="3.60.110.10">
    <property type="entry name" value="Carbon-nitrogen hydrolase"/>
    <property type="match status" value="1"/>
</dbReference>
<feature type="transmembrane region" description="Helical" evidence="9">
    <location>
        <begin position="43"/>
        <end position="61"/>
    </location>
</feature>
<evidence type="ECO:0000313" key="11">
    <source>
        <dbReference type="EMBL" id="RJG11201.1"/>
    </source>
</evidence>
<evidence type="ECO:0000256" key="1">
    <source>
        <dbReference type="ARBA" id="ARBA00004651"/>
    </source>
</evidence>
<dbReference type="PROSITE" id="PS50263">
    <property type="entry name" value="CN_HYDROLASE"/>
    <property type="match status" value="1"/>
</dbReference>
<dbReference type="HAMAP" id="MF_01148">
    <property type="entry name" value="Lnt"/>
    <property type="match status" value="1"/>
</dbReference>
<dbReference type="Pfam" id="PF00795">
    <property type="entry name" value="CN_hydrolase"/>
    <property type="match status" value="1"/>
</dbReference>
<comment type="subcellular location">
    <subcellularLocation>
        <location evidence="1 9">Cell membrane</location>
        <topology evidence="1 9">Multi-pass membrane protein</topology>
    </subcellularLocation>
</comment>
<protein>
    <recommendedName>
        <fullName evidence="9">Apolipoprotein N-acyltransferase</fullName>
        <shortName evidence="9">ALP N-acyltransferase</shortName>
        <ecNumber evidence="9">2.3.1.269</ecNumber>
    </recommendedName>
</protein>
<dbReference type="NCBIfam" id="TIGR00546">
    <property type="entry name" value="lnt"/>
    <property type="match status" value="1"/>
</dbReference>
<dbReference type="SUPFAM" id="SSF56317">
    <property type="entry name" value="Carbon-nitrogen hydrolase"/>
    <property type="match status" value="1"/>
</dbReference>
<keyword evidence="8 9" id="KW-0012">Acyltransferase</keyword>
<dbReference type="PANTHER" id="PTHR38686:SF1">
    <property type="entry name" value="APOLIPOPROTEIN N-ACYLTRANSFERASE"/>
    <property type="match status" value="1"/>
</dbReference>
<name>A0A418XFG8_9BURK</name>